<dbReference type="Pfam" id="PF12937">
    <property type="entry name" value="F-box-like"/>
    <property type="match status" value="1"/>
</dbReference>
<dbReference type="EMBL" id="WTPW01000279">
    <property type="protein sequence ID" value="KAF0527412.1"/>
    <property type="molecule type" value="Genomic_DNA"/>
</dbReference>
<evidence type="ECO:0000259" key="1">
    <source>
        <dbReference type="Pfam" id="PF12937"/>
    </source>
</evidence>
<feature type="domain" description="F-box" evidence="1">
    <location>
        <begin position="11"/>
        <end position="51"/>
    </location>
</feature>
<dbReference type="SUPFAM" id="SSF81383">
    <property type="entry name" value="F-box domain"/>
    <property type="match status" value="1"/>
</dbReference>
<comment type="caution">
    <text evidence="2">The sequence shown here is derived from an EMBL/GenBank/DDBJ whole genome shotgun (WGS) entry which is preliminary data.</text>
</comment>
<keyword evidence="3" id="KW-1185">Reference proteome</keyword>
<dbReference type="OrthoDB" id="2788229at2759"/>
<evidence type="ECO:0000313" key="2">
    <source>
        <dbReference type="EMBL" id="KAF0527412.1"/>
    </source>
</evidence>
<dbReference type="InterPro" id="IPR036047">
    <property type="entry name" value="F-box-like_dom_sf"/>
</dbReference>
<dbReference type="InterPro" id="IPR001810">
    <property type="entry name" value="F-box_dom"/>
</dbReference>
<name>A0A8H4AS21_GIGMA</name>
<protein>
    <submittedName>
        <fullName evidence="2">F-box domain-containing protein</fullName>
    </submittedName>
</protein>
<dbReference type="InterPro" id="IPR032675">
    <property type="entry name" value="LRR_dom_sf"/>
</dbReference>
<dbReference type="Gene3D" id="3.80.10.10">
    <property type="entry name" value="Ribonuclease Inhibitor"/>
    <property type="match status" value="1"/>
</dbReference>
<gene>
    <name evidence="2" type="ORF">F8M41_013669</name>
</gene>
<accession>A0A8H4AS21</accession>
<proteinExistence type="predicted"/>
<dbReference type="Proteomes" id="UP000439903">
    <property type="component" value="Unassembled WGS sequence"/>
</dbReference>
<dbReference type="AlphaFoldDB" id="A0A8H4AS21"/>
<reference evidence="2 3" key="1">
    <citation type="journal article" date="2019" name="Environ. Microbiol.">
        <title>At the nexus of three kingdoms: the genome of the mycorrhizal fungus Gigaspora margarita provides insights into plant, endobacterial and fungal interactions.</title>
        <authorList>
            <person name="Venice F."/>
            <person name="Ghignone S."/>
            <person name="Salvioli di Fossalunga A."/>
            <person name="Amselem J."/>
            <person name="Novero M."/>
            <person name="Xianan X."/>
            <person name="Sedzielewska Toro K."/>
            <person name="Morin E."/>
            <person name="Lipzen A."/>
            <person name="Grigoriev I.V."/>
            <person name="Henrissat B."/>
            <person name="Martin F.M."/>
            <person name="Bonfante P."/>
        </authorList>
    </citation>
    <scope>NUCLEOTIDE SEQUENCE [LARGE SCALE GENOMIC DNA]</scope>
    <source>
        <strain evidence="2 3">BEG34</strain>
    </source>
</reference>
<dbReference type="SUPFAM" id="SSF52047">
    <property type="entry name" value="RNI-like"/>
    <property type="match status" value="1"/>
</dbReference>
<organism evidence="2 3">
    <name type="scientific">Gigaspora margarita</name>
    <dbReference type="NCBI Taxonomy" id="4874"/>
    <lineage>
        <taxon>Eukaryota</taxon>
        <taxon>Fungi</taxon>
        <taxon>Fungi incertae sedis</taxon>
        <taxon>Mucoromycota</taxon>
        <taxon>Glomeromycotina</taxon>
        <taxon>Glomeromycetes</taxon>
        <taxon>Diversisporales</taxon>
        <taxon>Gigasporaceae</taxon>
        <taxon>Gigaspora</taxon>
    </lineage>
</organism>
<evidence type="ECO:0000313" key="3">
    <source>
        <dbReference type="Proteomes" id="UP000439903"/>
    </source>
</evidence>
<sequence length="481" mass="56343">MASKMLIGDMPELMEMILNNLNNEFYSLYSCALVSRHWCKMTIPILWQNPFSFCKFHYSFLNTFHLLTKTKNSVLDSDSLEWKVQKWIDFQLADSKPYASAKFLIINLLFNLFIRSGATLHKLKLGFYYYEINPVIFNTLGRNELFFSRLQDLSLNLYEMSNLNAEHLTVLLKILVKNTTKINVLEIEEFDYIHEPRLLHALECFIKSQEQLRQFSLISESYATKFHGIISALECQNKSLQEVKIVSCVCNTEFKMLMNCKNLEILRIDDCKNVNVLRASLKTLELTNYSKFYASNIVQILKESGTLLQRLSLVIINGSIQEESLLLETLKSFCPNLTYLKLTNIEVSTQFFELIGNLQKLQFLTLHFFEILDDEPEILVMQFAKLLPLTLQYLDLRNSWFISYIDILLNNCHAPLKYLLIDHFDDEKISKSLTEFCIRKNTLNYMGLNRYSSYSSLDDNIKKELEEYVTMVPHERIIVKC</sequence>